<dbReference type="EMBL" id="JARGDH010000001">
    <property type="protein sequence ID" value="KAL0278384.1"/>
    <property type="molecule type" value="Genomic_DNA"/>
</dbReference>
<evidence type="ECO:0000256" key="5">
    <source>
        <dbReference type="ARBA" id="ARBA00023163"/>
    </source>
</evidence>
<dbReference type="GO" id="GO:0035267">
    <property type="term" value="C:NuA4 histone acetyltransferase complex"/>
    <property type="evidence" value="ECO:0007669"/>
    <property type="project" value="TreeGrafter"/>
</dbReference>
<keyword evidence="4" id="KW-0805">Transcription regulation</keyword>
<dbReference type="InterPro" id="IPR012423">
    <property type="entry name" value="Eaf7/MRGBP"/>
</dbReference>
<evidence type="ECO:0008006" key="9">
    <source>
        <dbReference type="Google" id="ProtNLM"/>
    </source>
</evidence>
<accession>A0AAW2I858</accession>
<evidence type="ECO:0000256" key="2">
    <source>
        <dbReference type="ARBA" id="ARBA00007117"/>
    </source>
</evidence>
<dbReference type="GO" id="GO:0006357">
    <property type="term" value="P:regulation of transcription by RNA polymerase II"/>
    <property type="evidence" value="ECO:0007669"/>
    <property type="project" value="TreeGrafter"/>
</dbReference>
<dbReference type="PANTHER" id="PTHR13581:SF5">
    <property type="entry name" value="MRG_MORF4L-BINDING PROTEIN"/>
    <property type="match status" value="1"/>
</dbReference>
<evidence type="ECO:0000256" key="7">
    <source>
        <dbReference type="SAM" id="MobiDB-lite"/>
    </source>
</evidence>
<comment type="subcellular location">
    <subcellularLocation>
        <location evidence="1">Nucleus</location>
    </subcellularLocation>
</comment>
<proteinExistence type="inferred from homology"/>
<comment type="similarity">
    <text evidence="2">Belongs to the EAF7 family.</text>
</comment>
<evidence type="ECO:0000256" key="1">
    <source>
        <dbReference type="ARBA" id="ARBA00004123"/>
    </source>
</evidence>
<evidence type="ECO:0000256" key="6">
    <source>
        <dbReference type="ARBA" id="ARBA00023242"/>
    </source>
</evidence>
<protein>
    <recommendedName>
        <fullName evidence="9">MRG-binding protein</fullName>
    </recommendedName>
</protein>
<gene>
    <name evidence="8" type="ORF">PYX00_000221</name>
</gene>
<dbReference type="GO" id="GO:0005634">
    <property type="term" value="C:nucleus"/>
    <property type="evidence" value="ECO:0007669"/>
    <property type="project" value="UniProtKB-SubCell"/>
</dbReference>
<sequence length="196" mass="22099">MSAEGEIKTEGPEHFEWNVENEIHLFQAMIGYKPVGIHKHFHMACICEKFENLLGKPVSPEVIWSHLGDMYDLAALNKKESVQFPNEVEEFTLPDPDFSDLMAEKLSKTEVVSKVASKEDKSTPKVTKESSQGSDSGKWEKKGEEESSSETEKKDSDEAEVSDVKKGKVKKEEKPVNKRGKRSLKDKKNDDESPQG</sequence>
<dbReference type="PANTHER" id="PTHR13581">
    <property type="entry name" value="MRG-BINDING PROTEIN"/>
    <property type="match status" value="1"/>
</dbReference>
<feature type="compositionally biased region" description="Basic and acidic residues" evidence="7">
    <location>
        <begin position="186"/>
        <end position="196"/>
    </location>
</feature>
<feature type="compositionally biased region" description="Basic and acidic residues" evidence="7">
    <location>
        <begin position="137"/>
        <end position="176"/>
    </location>
</feature>
<keyword evidence="5" id="KW-0804">Transcription</keyword>
<evidence type="ECO:0000256" key="4">
    <source>
        <dbReference type="ARBA" id="ARBA00023015"/>
    </source>
</evidence>
<name>A0AAW2I858_9NEOP</name>
<dbReference type="GO" id="GO:0006325">
    <property type="term" value="P:chromatin organization"/>
    <property type="evidence" value="ECO:0007669"/>
    <property type="project" value="UniProtKB-KW"/>
</dbReference>
<comment type="caution">
    <text evidence="8">The sequence shown here is derived from an EMBL/GenBank/DDBJ whole genome shotgun (WGS) entry which is preliminary data.</text>
</comment>
<reference evidence="8" key="1">
    <citation type="journal article" date="2024" name="Gigascience">
        <title>Chromosome-level genome of the poultry shaft louse Menopon gallinae provides insight into the host-switching and adaptive evolution of parasitic lice.</title>
        <authorList>
            <person name="Xu Y."/>
            <person name="Ma L."/>
            <person name="Liu S."/>
            <person name="Liang Y."/>
            <person name="Liu Q."/>
            <person name="He Z."/>
            <person name="Tian L."/>
            <person name="Duan Y."/>
            <person name="Cai W."/>
            <person name="Li H."/>
            <person name="Song F."/>
        </authorList>
    </citation>
    <scope>NUCLEOTIDE SEQUENCE</scope>
    <source>
        <strain evidence="8">Cailab_2023a</strain>
    </source>
</reference>
<evidence type="ECO:0000256" key="3">
    <source>
        <dbReference type="ARBA" id="ARBA00022853"/>
    </source>
</evidence>
<keyword evidence="3" id="KW-0156">Chromatin regulator</keyword>
<dbReference type="AlphaFoldDB" id="A0AAW2I858"/>
<feature type="region of interest" description="Disordered" evidence="7">
    <location>
        <begin position="113"/>
        <end position="196"/>
    </location>
</feature>
<organism evidence="8">
    <name type="scientific">Menopon gallinae</name>
    <name type="common">poultry shaft louse</name>
    <dbReference type="NCBI Taxonomy" id="328185"/>
    <lineage>
        <taxon>Eukaryota</taxon>
        <taxon>Metazoa</taxon>
        <taxon>Ecdysozoa</taxon>
        <taxon>Arthropoda</taxon>
        <taxon>Hexapoda</taxon>
        <taxon>Insecta</taxon>
        <taxon>Pterygota</taxon>
        <taxon>Neoptera</taxon>
        <taxon>Paraneoptera</taxon>
        <taxon>Psocodea</taxon>
        <taxon>Troctomorpha</taxon>
        <taxon>Phthiraptera</taxon>
        <taxon>Amblycera</taxon>
        <taxon>Menoponidae</taxon>
        <taxon>Menopon</taxon>
    </lineage>
</organism>
<feature type="compositionally biased region" description="Basic and acidic residues" evidence="7">
    <location>
        <begin position="116"/>
        <end position="128"/>
    </location>
</feature>
<dbReference type="Pfam" id="PF07904">
    <property type="entry name" value="Eaf7"/>
    <property type="match status" value="1"/>
</dbReference>
<evidence type="ECO:0000313" key="8">
    <source>
        <dbReference type="EMBL" id="KAL0278384.1"/>
    </source>
</evidence>
<keyword evidence="6" id="KW-0539">Nucleus</keyword>